<dbReference type="PROSITE" id="PS00627">
    <property type="entry name" value="GHMP_KINASES_ATP"/>
    <property type="match status" value="1"/>
</dbReference>
<dbReference type="PANTHER" id="PTHR10457">
    <property type="entry name" value="MEVALONATE KINASE/GALACTOKINASE"/>
    <property type="match status" value="1"/>
</dbReference>
<evidence type="ECO:0000256" key="2">
    <source>
        <dbReference type="ARBA" id="ARBA00022679"/>
    </source>
</evidence>
<dbReference type="InterPro" id="IPR014721">
    <property type="entry name" value="Ribsml_uS5_D2-typ_fold_subgr"/>
</dbReference>
<evidence type="ECO:0000256" key="1">
    <source>
        <dbReference type="ARBA" id="ARBA00006566"/>
    </source>
</evidence>
<sequence>MTSPQWLDSWSADDGAARVRTLFAEVFADGEPDGVWSAPGRVNLIGEHTDYNAGLALPVALPHRTYVALRSRADDVVRLASAQAPGETWQTRLADVAPGETQGWGAYVAGVAWALREAGHEIGGFDAVVDSCVPFGAGLSSSAALECAVAVALDAVHGLRLAADDAGRASLVTACVRAENEIAGAPTGGMDQAASLRCSAGHALLLDCRPGLSALESADRVPFDLTAAGLTLLVVDTRAEHALVDGQYAQRRAACERAAEILGVGSLREVAPDELDVALEKLAGSPGGDVLQRRVRHVVTEIARTSEFAELVRAGRITAVGPLMNASHTSLRDDYEVSARELDLVVEAALGAGALGARMTGGGFGGSAIALVRADDVDAVTTAVQAAFDDAGLVAPGFLLAPPSDPAA</sequence>
<dbReference type="PROSITE" id="PS00106">
    <property type="entry name" value="GALACTOKINASE"/>
    <property type="match status" value="1"/>
</dbReference>
<dbReference type="InterPro" id="IPR019741">
    <property type="entry name" value="Galactokinase_CS"/>
</dbReference>
<comment type="similarity">
    <text evidence="1">Belongs to the GHMP kinase family. GalK subfamily.</text>
</comment>
<name>A0ABX2A167_9MICO</name>
<keyword evidence="4" id="KW-0418">Kinase</keyword>
<dbReference type="EC" id="2.7.1.6" evidence="7"/>
<dbReference type="RefSeq" id="WP_171782598.1">
    <property type="nucleotide sequence ID" value="NZ_BAAAML010000002.1"/>
</dbReference>
<dbReference type="SUPFAM" id="SSF54211">
    <property type="entry name" value="Ribosomal protein S5 domain 2-like"/>
    <property type="match status" value="1"/>
</dbReference>
<dbReference type="InterPro" id="IPR006204">
    <property type="entry name" value="GHMP_kinase_N_dom"/>
</dbReference>
<evidence type="ECO:0000256" key="4">
    <source>
        <dbReference type="ARBA" id="ARBA00022777"/>
    </source>
</evidence>
<dbReference type="PIRSF" id="PIRSF000530">
    <property type="entry name" value="Galactokinase"/>
    <property type="match status" value="1"/>
</dbReference>
<dbReference type="PRINTS" id="PR00473">
    <property type="entry name" value="GALCTOKINASE"/>
</dbReference>
<dbReference type="Pfam" id="PF08544">
    <property type="entry name" value="GHMP_kinases_C"/>
    <property type="match status" value="1"/>
</dbReference>
<evidence type="ECO:0000259" key="10">
    <source>
        <dbReference type="Pfam" id="PF10509"/>
    </source>
</evidence>
<keyword evidence="2 11" id="KW-0808">Transferase</keyword>
<dbReference type="InterPro" id="IPR019539">
    <property type="entry name" value="GalKase_N"/>
</dbReference>
<evidence type="ECO:0000256" key="3">
    <source>
        <dbReference type="ARBA" id="ARBA00022741"/>
    </source>
</evidence>
<dbReference type="Pfam" id="PF00288">
    <property type="entry name" value="GHMP_kinases_N"/>
    <property type="match status" value="1"/>
</dbReference>
<organism evidence="11 12">
    <name type="scientific">Isoptericola halotolerans</name>
    <dbReference type="NCBI Taxonomy" id="300560"/>
    <lineage>
        <taxon>Bacteria</taxon>
        <taxon>Bacillati</taxon>
        <taxon>Actinomycetota</taxon>
        <taxon>Actinomycetes</taxon>
        <taxon>Micrococcales</taxon>
        <taxon>Promicromonosporaceae</taxon>
        <taxon>Isoptericola</taxon>
    </lineage>
</organism>
<evidence type="ECO:0000313" key="11">
    <source>
        <dbReference type="EMBL" id="NOV96414.1"/>
    </source>
</evidence>
<keyword evidence="3" id="KW-0547">Nucleotide-binding</keyword>
<evidence type="ECO:0000259" key="9">
    <source>
        <dbReference type="Pfam" id="PF08544"/>
    </source>
</evidence>
<dbReference type="PRINTS" id="PR00959">
    <property type="entry name" value="MEVGALKINASE"/>
</dbReference>
<dbReference type="Gene3D" id="3.30.230.10">
    <property type="match status" value="1"/>
</dbReference>
<evidence type="ECO:0000313" key="12">
    <source>
        <dbReference type="Proteomes" id="UP000757540"/>
    </source>
</evidence>
<dbReference type="InterPro" id="IPR006203">
    <property type="entry name" value="GHMP_knse_ATP-bd_CS"/>
</dbReference>
<keyword evidence="6" id="KW-0119">Carbohydrate metabolism</keyword>
<evidence type="ECO:0000256" key="7">
    <source>
        <dbReference type="NCBIfam" id="TIGR00131"/>
    </source>
</evidence>
<evidence type="ECO:0000259" key="8">
    <source>
        <dbReference type="Pfam" id="PF00288"/>
    </source>
</evidence>
<keyword evidence="5" id="KW-0067">ATP-binding</keyword>
<proteinExistence type="inferred from homology"/>
<dbReference type="InterPro" id="IPR013750">
    <property type="entry name" value="GHMP_kinase_C_dom"/>
</dbReference>
<dbReference type="SUPFAM" id="SSF55060">
    <property type="entry name" value="GHMP Kinase, C-terminal domain"/>
    <property type="match status" value="1"/>
</dbReference>
<dbReference type="PANTHER" id="PTHR10457:SF7">
    <property type="entry name" value="GALACTOKINASE-RELATED"/>
    <property type="match status" value="1"/>
</dbReference>
<dbReference type="Gene3D" id="3.30.70.890">
    <property type="entry name" value="GHMP kinase, C-terminal domain"/>
    <property type="match status" value="1"/>
</dbReference>
<keyword evidence="12" id="KW-1185">Reference proteome</keyword>
<evidence type="ECO:0000256" key="5">
    <source>
        <dbReference type="ARBA" id="ARBA00022840"/>
    </source>
</evidence>
<keyword evidence="6" id="KW-0299">Galactose metabolism</keyword>
<dbReference type="InterPro" id="IPR000705">
    <property type="entry name" value="Galactokinase"/>
</dbReference>
<dbReference type="GO" id="GO:0004335">
    <property type="term" value="F:galactokinase activity"/>
    <property type="evidence" value="ECO:0007669"/>
    <property type="project" value="UniProtKB-EC"/>
</dbReference>
<reference evidence="11 12" key="1">
    <citation type="submission" date="2020-05" db="EMBL/GenBank/DDBJ databases">
        <title>Genomic Encyclopedia of Type Strains, Phase III (KMG-III): the genomes of soil and plant-associated and newly described type strains.</title>
        <authorList>
            <person name="Whitman W."/>
        </authorList>
    </citation>
    <scope>NUCLEOTIDE SEQUENCE [LARGE SCALE GENOMIC DNA]</scope>
    <source>
        <strain evidence="11 12">KCTC 19046</strain>
    </source>
</reference>
<dbReference type="Proteomes" id="UP000757540">
    <property type="component" value="Unassembled WGS sequence"/>
</dbReference>
<accession>A0ABX2A167</accession>
<dbReference type="InterPro" id="IPR006206">
    <property type="entry name" value="Mevalonate/galactokinase"/>
</dbReference>
<dbReference type="Pfam" id="PF10509">
    <property type="entry name" value="GalKase_gal_bdg"/>
    <property type="match status" value="1"/>
</dbReference>
<evidence type="ECO:0000256" key="6">
    <source>
        <dbReference type="ARBA" id="ARBA00023144"/>
    </source>
</evidence>
<dbReference type="NCBIfam" id="TIGR00131">
    <property type="entry name" value="gal_kin"/>
    <property type="match status" value="1"/>
</dbReference>
<comment type="caution">
    <text evidence="11">The sequence shown here is derived from an EMBL/GenBank/DDBJ whole genome shotgun (WGS) entry which is preliminary data.</text>
</comment>
<dbReference type="EMBL" id="JABEZU010000001">
    <property type="protein sequence ID" value="NOV96414.1"/>
    <property type="molecule type" value="Genomic_DNA"/>
</dbReference>
<dbReference type="InterPro" id="IPR020568">
    <property type="entry name" value="Ribosomal_Su5_D2-typ_SF"/>
</dbReference>
<protein>
    <recommendedName>
        <fullName evidence="7">Galactokinase</fullName>
        <ecNumber evidence="7">2.7.1.6</ecNumber>
    </recommendedName>
</protein>
<feature type="domain" description="Galactokinase N-terminal" evidence="10">
    <location>
        <begin position="22"/>
        <end position="70"/>
    </location>
</feature>
<dbReference type="InterPro" id="IPR036554">
    <property type="entry name" value="GHMP_kinase_C_sf"/>
</dbReference>
<feature type="domain" description="GHMP kinase N-terminal" evidence="8">
    <location>
        <begin position="107"/>
        <end position="196"/>
    </location>
</feature>
<gene>
    <name evidence="11" type="ORF">HDG69_000967</name>
</gene>
<feature type="domain" description="GHMP kinase C-terminal" evidence="9">
    <location>
        <begin position="309"/>
        <end position="389"/>
    </location>
</feature>